<evidence type="ECO:0000256" key="1">
    <source>
        <dbReference type="SAM" id="MobiDB-lite"/>
    </source>
</evidence>
<feature type="transmembrane region" description="Helical" evidence="2">
    <location>
        <begin position="26"/>
        <end position="47"/>
    </location>
</feature>
<dbReference type="InterPro" id="IPR012347">
    <property type="entry name" value="Ferritin-like"/>
</dbReference>
<feature type="domain" description="DUF305" evidence="3">
    <location>
        <begin position="65"/>
        <end position="232"/>
    </location>
</feature>
<comment type="caution">
    <text evidence="4">The sequence shown here is derived from an EMBL/GenBank/DDBJ whole genome shotgun (WGS) entry which is preliminary data.</text>
</comment>
<feature type="compositionally biased region" description="Gly residues" evidence="1">
    <location>
        <begin position="144"/>
        <end position="155"/>
    </location>
</feature>
<keyword evidence="5" id="KW-1185">Reference proteome</keyword>
<feature type="region of interest" description="Disordered" evidence="1">
    <location>
        <begin position="137"/>
        <end position="158"/>
    </location>
</feature>
<sequence length="243" mass="26005">MTLTQPQETETGDDGSLAGTTTWSRVVIFGAAALAVLLIGATVGMLITQARQSEQAPTPAAGSVEVGFAQDMSMHHLQAVTMANLARDRSTDGKIAQLAFDIGSTQLEQVGRMKGWLMLWDQPEDLLGEPMTWMEQPQGHGGHDAGSGGDAGSRGGAPMPGMATSDELAKLRSLSGKELDVYFLQLMLRHHQGGADMARYAYDHAEIPAVRTLADSMLKSQGTEMELMRQLLAERGAKPLPFP</sequence>
<dbReference type="Proteomes" id="UP000545493">
    <property type="component" value="Unassembled WGS sequence"/>
</dbReference>
<protein>
    <submittedName>
        <fullName evidence="4">Uncharacterized protein (DUF305 family)</fullName>
    </submittedName>
</protein>
<gene>
    <name evidence="4" type="ORF">FHU38_001208</name>
</gene>
<dbReference type="PANTHER" id="PTHR36933">
    <property type="entry name" value="SLL0788 PROTEIN"/>
    <property type="match status" value="1"/>
</dbReference>
<evidence type="ECO:0000313" key="5">
    <source>
        <dbReference type="Proteomes" id="UP000545493"/>
    </source>
</evidence>
<reference evidence="4 5" key="1">
    <citation type="submission" date="2020-03" db="EMBL/GenBank/DDBJ databases">
        <title>Sequencing the genomes of 1000 actinobacteria strains.</title>
        <authorList>
            <person name="Klenk H.-P."/>
        </authorList>
    </citation>
    <scope>NUCLEOTIDE SEQUENCE [LARGE SCALE GENOMIC DNA]</scope>
    <source>
        <strain evidence="4 5">DSM 45685</strain>
    </source>
</reference>
<keyword evidence="2" id="KW-1133">Transmembrane helix</keyword>
<accession>A0A7X5UMQ9</accession>
<keyword evidence="2" id="KW-0472">Membrane</keyword>
<dbReference type="PANTHER" id="PTHR36933:SF1">
    <property type="entry name" value="SLL0788 PROTEIN"/>
    <property type="match status" value="1"/>
</dbReference>
<dbReference type="EMBL" id="JAAOYM010000001">
    <property type="protein sequence ID" value="NIJ10864.1"/>
    <property type="molecule type" value="Genomic_DNA"/>
</dbReference>
<evidence type="ECO:0000256" key="2">
    <source>
        <dbReference type="SAM" id="Phobius"/>
    </source>
</evidence>
<dbReference type="Pfam" id="PF03713">
    <property type="entry name" value="DUF305"/>
    <property type="match status" value="1"/>
</dbReference>
<proteinExistence type="predicted"/>
<dbReference type="InterPro" id="IPR005183">
    <property type="entry name" value="DUF305_CopM-like"/>
</dbReference>
<keyword evidence="2" id="KW-0812">Transmembrane</keyword>
<dbReference type="AlphaFoldDB" id="A0A7X5UMQ9"/>
<organism evidence="4 5">
    <name type="scientific">Saccharomonospora amisosensis</name>
    <dbReference type="NCBI Taxonomy" id="1128677"/>
    <lineage>
        <taxon>Bacteria</taxon>
        <taxon>Bacillati</taxon>
        <taxon>Actinomycetota</taxon>
        <taxon>Actinomycetes</taxon>
        <taxon>Pseudonocardiales</taxon>
        <taxon>Pseudonocardiaceae</taxon>
        <taxon>Saccharomonospora</taxon>
    </lineage>
</organism>
<name>A0A7X5UMQ9_9PSEU</name>
<evidence type="ECO:0000313" key="4">
    <source>
        <dbReference type="EMBL" id="NIJ10864.1"/>
    </source>
</evidence>
<evidence type="ECO:0000259" key="3">
    <source>
        <dbReference type="Pfam" id="PF03713"/>
    </source>
</evidence>
<dbReference type="Gene3D" id="1.20.1260.10">
    <property type="match status" value="1"/>
</dbReference>